<gene>
    <name evidence="2" type="ORF">MRATA1EN1_LOCUS20525</name>
</gene>
<protein>
    <submittedName>
        <fullName evidence="2">Uncharacterized protein</fullName>
    </submittedName>
</protein>
<accession>A0ABN8ZCF7</accession>
<proteinExistence type="predicted"/>
<reference evidence="2" key="1">
    <citation type="submission" date="2023-04" db="EMBL/GenBank/DDBJ databases">
        <authorList>
            <consortium name="ELIXIR-Norway"/>
        </authorList>
    </citation>
    <scope>NUCLEOTIDE SEQUENCE [LARGE SCALE GENOMIC DNA]</scope>
</reference>
<evidence type="ECO:0000313" key="3">
    <source>
        <dbReference type="Proteomes" id="UP001176941"/>
    </source>
</evidence>
<evidence type="ECO:0000256" key="1">
    <source>
        <dbReference type="SAM" id="MobiDB-lite"/>
    </source>
</evidence>
<feature type="region of interest" description="Disordered" evidence="1">
    <location>
        <begin position="96"/>
        <end position="144"/>
    </location>
</feature>
<feature type="compositionally biased region" description="Polar residues" evidence="1">
    <location>
        <begin position="126"/>
        <end position="137"/>
    </location>
</feature>
<dbReference type="EMBL" id="OX459967">
    <property type="protein sequence ID" value="CAI9171563.1"/>
    <property type="molecule type" value="Genomic_DNA"/>
</dbReference>
<keyword evidence="3" id="KW-1185">Reference proteome</keyword>
<organism evidence="2 3">
    <name type="scientific">Rangifer tarandus platyrhynchus</name>
    <name type="common">Svalbard reindeer</name>
    <dbReference type="NCBI Taxonomy" id="3082113"/>
    <lineage>
        <taxon>Eukaryota</taxon>
        <taxon>Metazoa</taxon>
        <taxon>Chordata</taxon>
        <taxon>Craniata</taxon>
        <taxon>Vertebrata</taxon>
        <taxon>Euteleostomi</taxon>
        <taxon>Mammalia</taxon>
        <taxon>Eutheria</taxon>
        <taxon>Laurasiatheria</taxon>
        <taxon>Artiodactyla</taxon>
        <taxon>Ruminantia</taxon>
        <taxon>Pecora</taxon>
        <taxon>Cervidae</taxon>
        <taxon>Odocoileinae</taxon>
        <taxon>Rangifer</taxon>
    </lineage>
</organism>
<dbReference type="Proteomes" id="UP001176941">
    <property type="component" value="Chromosome 31"/>
</dbReference>
<sequence>MHTAPPPWGPHPGCPSSGHSGCLRRPVLLSQVFSPERTSKGPQVHVQPIHRPLQQEIFSFELSGGLPWGGPGPGSRLTVGAGKAKRNVCGLELPGQQVRVPQGGGQERMPGTRPLNVGGSRKNRAPQGTTAGATRWQNSDRRDSWEATGPGYLFPAVTSLSREATGNSCGTQPPSVLGGHWPELGERCCIYIGLISPAALHPLCFRSDTTETMAALSSNLPDN</sequence>
<name>A0ABN8ZCF7_RANTA</name>
<evidence type="ECO:0000313" key="2">
    <source>
        <dbReference type="EMBL" id="CAI9171563.1"/>
    </source>
</evidence>